<dbReference type="PANTHER" id="PTHR45978:SF7">
    <property type="entry name" value="SPX DOMAIN-CONTAINING PROTEIN 4"/>
    <property type="match status" value="1"/>
</dbReference>
<reference evidence="3 4" key="1">
    <citation type="journal article" date="2011" name="Science">
        <title>The Selaginella genome identifies genetic changes associated with the evolution of vascular plants.</title>
        <authorList>
            <person name="Banks J.A."/>
            <person name="Nishiyama T."/>
            <person name="Hasebe M."/>
            <person name="Bowman J.L."/>
            <person name="Gribskov M."/>
            <person name="dePamphilis C."/>
            <person name="Albert V.A."/>
            <person name="Aono N."/>
            <person name="Aoyama T."/>
            <person name="Ambrose B.A."/>
            <person name="Ashton N.W."/>
            <person name="Axtell M.J."/>
            <person name="Barker E."/>
            <person name="Barker M.S."/>
            <person name="Bennetzen J.L."/>
            <person name="Bonawitz N.D."/>
            <person name="Chapple C."/>
            <person name="Cheng C."/>
            <person name="Correa L.G."/>
            <person name="Dacre M."/>
            <person name="DeBarry J."/>
            <person name="Dreyer I."/>
            <person name="Elias M."/>
            <person name="Engstrom E.M."/>
            <person name="Estelle M."/>
            <person name="Feng L."/>
            <person name="Finet C."/>
            <person name="Floyd S.K."/>
            <person name="Frommer W.B."/>
            <person name="Fujita T."/>
            <person name="Gramzow L."/>
            <person name="Gutensohn M."/>
            <person name="Harholt J."/>
            <person name="Hattori M."/>
            <person name="Heyl A."/>
            <person name="Hirai T."/>
            <person name="Hiwatashi Y."/>
            <person name="Ishikawa M."/>
            <person name="Iwata M."/>
            <person name="Karol K.G."/>
            <person name="Koehler B."/>
            <person name="Kolukisaoglu U."/>
            <person name="Kubo M."/>
            <person name="Kurata T."/>
            <person name="Lalonde S."/>
            <person name="Li K."/>
            <person name="Li Y."/>
            <person name="Litt A."/>
            <person name="Lyons E."/>
            <person name="Manning G."/>
            <person name="Maruyama T."/>
            <person name="Michael T.P."/>
            <person name="Mikami K."/>
            <person name="Miyazaki S."/>
            <person name="Morinaga S."/>
            <person name="Murata T."/>
            <person name="Mueller-Roeber B."/>
            <person name="Nelson D.R."/>
            <person name="Obara M."/>
            <person name="Oguri Y."/>
            <person name="Olmstead R.G."/>
            <person name="Onodera N."/>
            <person name="Petersen B.L."/>
            <person name="Pils B."/>
            <person name="Prigge M."/>
            <person name="Rensing S.A."/>
            <person name="Riano-Pachon D.M."/>
            <person name="Roberts A.W."/>
            <person name="Sato Y."/>
            <person name="Scheller H.V."/>
            <person name="Schulz B."/>
            <person name="Schulz C."/>
            <person name="Shakirov E.V."/>
            <person name="Shibagaki N."/>
            <person name="Shinohara N."/>
            <person name="Shippen D.E."/>
            <person name="Soerensen I."/>
            <person name="Sotooka R."/>
            <person name="Sugimoto N."/>
            <person name="Sugita M."/>
            <person name="Sumikawa N."/>
            <person name="Tanurdzic M."/>
            <person name="Theissen G."/>
            <person name="Ulvskov P."/>
            <person name="Wakazuki S."/>
            <person name="Weng J.K."/>
            <person name="Willats W.W."/>
            <person name="Wipf D."/>
            <person name="Wolf P.G."/>
            <person name="Yang L."/>
            <person name="Zimmer A.D."/>
            <person name="Zhu Q."/>
            <person name="Mitros T."/>
            <person name="Hellsten U."/>
            <person name="Loque D."/>
            <person name="Otillar R."/>
            <person name="Salamov A."/>
            <person name="Schmutz J."/>
            <person name="Shapiro H."/>
            <person name="Lindquist E."/>
            <person name="Lucas S."/>
            <person name="Rokhsar D."/>
            <person name="Grigoriev I.V."/>
        </authorList>
    </citation>
    <scope>NUCLEOTIDE SEQUENCE [LARGE SCALE GENOMIC DNA]</scope>
</reference>
<dbReference type="InParanoid" id="D8SRZ0"/>
<dbReference type="KEGG" id="smo:SELMODRAFT_123281"/>
<dbReference type="Gramene" id="EFJ12873">
    <property type="protein sequence ID" value="EFJ12873"/>
    <property type="gene ID" value="SELMODRAFT_123281"/>
</dbReference>
<dbReference type="Proteomes" id="UP000001514">
    <property type="component" value="Unassembled WGS sequence"/>
</dbReference>
<evidence type="ECO:0000313" key="4">
    <source>
        <dbReference type="Proteomes" id="UP000001514"/>
    </source>
</evidence>
<dbReference type="PANTHER" id="PTHR45978">
    <property type="entry name" value="SPX DOMAIN-CONTAINING PROTEIN 3"/>
    <property type="match status" value="1"/>
</dbReference>
<dbReference type="AlphaFoldDB" id="D8SRZ0"/>
<sequence length="254" mass="29081">MKFGKRLASQMEETLPEWRDKFLSYKQLKKRLKLISAPDCFTQAAFESGGTSPQQEESEFTSLLEVELDKFNTFFMEKEEEYVIRLQANRIEKLKSKPDVTGLDLEQHEELIQIRKDIVTFHGEMVLLFNYSSLNYTGLVKILKKYDKRTGMSLRLPFIQGVLQQPFFTTELLSKLVEECERNLQSIFPADELAAITKAPEQPELTTDAEECDPEQVEGIYRSTMAALQTIKDLRKGSSTYSALSLPPLGNSDS</sequence>
<dbReference type="PROSITE" id="PS51382">
    <property type="entry name" value="SPX"/>
    <property type="match status" value="1"/>
</dbReference>
<dbReference type="GO" id="GO:0016036">
    <property type="term" value="P:cellular response to phosphate starvation"/>
    <property type="evidence" value="ECO:0007669"/>
    <property type="project" value="InterPro"/>
</dbReference>
<keyword evidence="4" id="KW-1185">Reference proteome</keyword>
<dbReference type="OMA" id="MTDEADG"/>
<dbReference type="Gramene" id="EFJ09293">
    <property type="protein sequence ID" value="EFJ09293"/>
    <property type="gene ID" value="SELMODRAFT_130208"/>
</dbReference>
<dbReference type="eggNOG" id="KOG1161">
    <property type="taxonomic scope" value="Eukaryota"/>
</dbReference>
<evidence type="ECO:0000259" key="1">
    <source>
        <dbReference type="PROSITE" id="PS51382"/>
    </source>
</evidence>
<evidence type="ECO:0000313" key="3">
    <source>
        <dbReference type="EMBL" id="EFJ12873.1"/>
    </source>
</evidence>
<feature type="domain" description="SPX" evidence="1">
    <location>
        <begin position="1"/>
        <end position="160"/>
    </location>
</feature>
<dbReference type="InterPro" id="IPR031142">
    <property type="entry name" value="SPX_prot"/>
</dbReference>
<dbReference type="KEGG" id="smo:SELMODRAFT_130208"/>
<dbReference type="Pfam" id="PF03105">
    <property type="entry name" value="SPX"/>
    <property type="match status" value="2"/>
</dbReference>
<dbReference type="EMBL" id="GL377664">
    <property type="protein sequence ID" value="EFJ09293.1"/>
    <property type="molecule type" value="Genomic_DNA"/>
</dbReference>
<dbReference type="EMBL" id="GL377636">
    <property type="protein sequence ID" value="EFJ12873.1"/>
    <property type="molecule type" value="Genomic_DNA"/>
</dbReference>
<protein>
    <recommendedName>
        <fullName evidence="1">SPX domain-containing protein</fullName>
    </recommendedName>
</protein>
<accession>D8SRZ0</accession>
<proteinExistence type="predicted"/>
<evidence type="ECO:0000313" key="2">
    <source>
        <dbReference type="EMBL" id="EFJ09293.1"/>
    </source>
</evidence>
<organism evidence="4">
    <name type="scientific">Selaginella moellendorffii</name>
    <name type="common">Spikemoss</name>
    <dbReference type="NCBI Taxonomy" id="88036"/>
    <lineage>
        <taxon>Eukaryota</taxon>
        <taxon>Viridiplantae</taxon>
        <taxon>Streptophyta</taxon>
        <taxon>Embryophyta</taxon>
        <taxon>Tracheophyta</taxon>
        <taxon>Lycopodiopsida</taxon>
        <taxon>Selaginellales</taxon>
        <taxon>Selaginellaceae</taxon>
        <taxon>Selaginella</taxon>
    </lineage>
</organism>
<gene>
    <name evidence="3" type="ORF">SELMODRAFT_123281</name>
    <name evidence="2" type="ORF">SELMODRAFT_130208</name>
</gene>
<name>D8SRZ0_SELML</name>
<dbReference type="InterPro" id="IPR004331">
    <property type="entry name" value="SPX_dom"/>
</dbReference>
<dbReference type="HOGENOM" id="CLU_057600_1_1_1"/>
<dbReference type="FunCoup" id="D8SRZ0">
    <property type="interactions" value="36"/>
</dbReference>
<dbReference type="CDD" id="cd14481">
    <property type="entry name" value="SPX_AtSPX1_like"/>
    <property type="match status" value="1"/>
</dbReference>
<dbReference type="STRING" id="88036.D8SRZ0"/>